<dbReference type="GO" id="GO:0000724">
    <property type="term" value="P:double-strand break repair via homologous recombination"/>
    <property type="evidence" value="ECO:0007669"/>
    <property type="project" value="InterPro"/>
</dbReference>
<dbReference type="SUPFAM" id="SSF57903">
    <property type="entry name" value="FYVE/PHD zinc finger"/>
    <property type="match status" value="1"/>
</dbReference>
<sequence length="3121" mass="353610">MTPENTFHGIVKQLTDSEYQSKIVDLFTFFCNHVYLGQWELARTAISSLCTSRGDDGSTHFINILKNLAECPFSQSLGSLTVPSAHHLSWLCLQELRDLLPESEKHWIDHLTKDVDFRLTLFYWKDVEDDIIQELYRFFQRTVLKISTTHGETPNVSLSANTLNAMKKILVTSPSLGDSIVRSLMGIKESSEKKINEILQGLYIECMNYLLDKIKDADISLRESLWEKLFEILSFYDPVPYWNYLQLRQLFSRLLSMAREYHIASERIVSVLIGRTSPYLLGEFCQIFHETSFTNIRLPLEKASSLNDSQRISLQILTNLDRDVCWREFSILCNKKRVHFLAEVLDLSLSLIKAGQFMELRDMLSFPELQPMKPAALLMGWSHCLHSTDARTLLDSLWDGSDDNQCPVLSASCRKLAYNLDLIQWCIDRAKPLLSNPELSHSHQASLLFQGLETYSVLYMLHHYTSFASLDHAEVLELLSHVTTDKSKEMKRKTVTFQDESKFSLSEPINIEQQKDLAVYRSFCAIKNVMDALVFCFSNFEHKLMNPVHIKRVVKTKRLDQHFLSDHQVSSSEGEDSSSPFLRLLKQPIEGDGTKLSSETSETFIQLYHETVTKKLRETRNHLAQLQPLTYRLEVLENIFSLLFVTHEDLQDVLDLETDDENDDIKKSSFENLDSLNISLFSDEEPAPKVSPPKISKSVEETVKPFPLPKTSSSLDYDIPFVDSNSQPAYDTLPESSYFTLEFEHLKKAEQYNQKISPENTILSKKKRKRRRSNSESSPNLLLGFLANEYLVRDLLHLLKTALADMNAAKFSIQSKLSTVSSKELNRHSKQRLVDPALEAALQGSLKTSIQPEQLVQRTTKLTQAIHEAWWRFQLVAHDAIPREAGHILPERVIVTDSDIHFLPACDGQVFATDKEVSSTEESRGRSMSTYTMVSQSNIISQMMASPESLLVHSLIKGNPSQAAEVIKLFQLSDKTSECCEVTFSDLYHSSSSKIWNLETESRDVKQHPPKLGKRSVKALSKAASVGVATASLSNIVEELLSKPCLPPTPKPKSPGCRETFSQIFNVDSCSAVLFDLLCTSCHSWESCSNMLDIIKTRSKFLEHNPSQPPSSVHDLSDSPEPSSDLAESSSSSSSPKSGKIVTVPGSKQLTLGVRNCHQFIWNLYDLIHMGDHQASRGHHLVTQSLQHHFHSAYSSFEVRKMRSLNISVFEIRRAVDHVQQTLTGTIQGQQMDIAVEDQGSSPSLSSRGSMSSVSGSTTESNTSVTKVTTKHQKEENSLHVSFKYLMYIMEKHAPGAGFTQLLHNKNSSEFKNYLLSLYKHVKEMSHLVAETQDGVKDVQKNYFKVLEEGPISILGRLMFVKKMAPARLEAVAGKLSLKLTHTIVYSCCPKIPSKHPPLKAVTDSSVQINSSRVYNVSQQDATLTKDDVSNPEELVQKLLSDFISVMEDISRQQSANSVFDISCARYLVQQTTFTQLTEAVQCLQHCDLTLLRCNEEKLCFFINLTNLMLIHCHLFNVKARYECPSEEESLDLFPLAAADYLIYLSRFSYQIGQLGVVSVFDLLTIIGHDELQPSAQWKNLLASRNFVLSSDDPWKKFAPLPEPRKLFAINTGCISSPPLRVLKPSTVMSQIELAMKEYLSHTVMVSAEKEKVCVPELLLWSEKQFIDKSRKGNSISLLTWLLEYISAEKQTQLQQLLKLESSQSEPIDTDTKELPFQWEVDYFDNSFSFTFDIHHVKTGQIEPILPKKRKMSLYPFTNSYEKSGQGWSLQLPVYNLTPVTLEYVKQDSLLVATMVSLVCADNLDNIEQQFTDDHFNQPETSGHYNEHLIRMHRSSSDISLVDIRSYRYQRLTDDYPILQRHLLHYILPLAGAENSELLESREPILKFVTNDIGDQVKLCMFSLPNSVQFQCVIQDMANQLLEDQKWTETLNILRSLPSSVVSDHIHLQILHDFVLSCWAIAQCKTTSQLVKVADGLKKFYNPFIQARTLLTICDLLPIAVSKDLLDLCLNQLDQKSGLWLAVYNKFQLYSLYCKIYDCAQRLLPEATDSTLNCSDQQLSKTLDALTASPQISTYCCDNPVDILKVLEKAGDFVSATAWAELQSLDLEIVRSIKQSHVHYLLTLESPDTLTAFQLLDTLLNTSPAECLSVCQTLIGSLVQPREIKFVLSFMLKYLSNLLPSVDLEDLMLRRIGAKALMCLPSRLQAEYNHLISCPRLILEQLLMNMKVELAGQIFEEIKSDFNEIKELKLRVTQEEFNGLLVTYANKAIQVNVVQVTTESARSQSSNSSSSAGPDDLNITQRYIAENVSPTGSFMNRQEVVSKVSRRQSVLLARDKQTFVMPSQPPTQDQWMPDSAASVCTVCMVERFSMFNRRHHCRRCGRVVCATCSTKQTLVFGVMARTCDDCWHQINSDHRSYDEQEIYSHRIKDRISGVSSSPSSMVSSPAASSLINTLQTSDKLKQSLLSAIHHVDHAWKLRPDLTYSQLVRSEFYYEQAPSVALCVSLLKQYSSKQEAGKLILQICDHLSTYLVPASPGVPNPEIDYSLIISVMKQLVFHAKLDFVESHDADLMDQSDLYMARIDLLQVMVEANYQDLPTIRELTKQDSVRRLRDKLITDERLNLAMEVSMKCGIDPAGVWAAMGFACFHLGDFQGARDKFSHCLKPIPDKNQGSPSQSRLLGEILDFLDTIPSSGVTELQRLLSSPSSICNIQTLLVPSKGEENRVESVPYKECLYYLRTYGSYMDHITFLRQHSYWMKAVQFAVDHQCAPDVFVNGLMIPAMNSGEMGRLLEQMLMLDPTLDKWTGYLTATCKYLLKQKYFSTLYHIQLFMKDYIRASMTCVSHFYQKSATSYLDLFGRMQFLYTAQQHLQAYLDPSQWGSVPHPLAPRTPSKVQSPSWDKFNPESAARMTLTPDQVNRHIRTINLQIEVTKFLEQSLTLGTSAAVFSAKSQVPTLFGQSSARTDLVSLIILSGMDFRVRFNLAVKIVRECRLNPTLLFTQCSRELAKQSRFSEITNLTQALVHEGMVDDEGIDEIIGASLLVLADSHAEDRDQSEALIQMLRSDSNKINALILCGKLRSAYLLAVKRESVEDVQRIAGAAQRLGQSAVKNICMKWLEQHQK</sequence>
<evidence type="ECO:0000256" key="6">
    <source>
        <dbReference type="SAM" id="MobiDB-lite"/>
    </source>
</evidence>
<dbReference type="RefSeq" id="XP_055881123.1">
    <property type="nucleotide sequence ID" value="XM_056025148.1"/>
</dbReference>
<keyword evidence="3 5" id="KW-0863">Zinc-finger</keyword>
<evidence type="ECO:0000256" key="2">
    <source>
        <dbReference type="ARBA" id="ARBA00022723"/>
    </source>
</evidence>
<feature type="region of interest" description="Disordered" evidence="6">
    <location>
        <begin position="1238"/>
        <end position="1273"/>
    </location>
</feature>
<feature type="compositionally biased region" description="Low complexity" evidence="6">
    <location>
        <begin position="1240"/>
        <end position="1264"/>
    </location>
</feature>
<dbReference type="Gene3D" id="3.30.40.10">
    <property type="entry name" value="Zinc/RING finger domain, C3HC4 (zinc finger)"/>
    <property type="match status" value="1"/>
</dbReference>
<dbReference type="PROSITE" id="PS50178">
    <property type="entry name" value="ZF_FYVE"/>
    <property type="match status" value="1"/>
</dbReference>
<dbReference type="GO" id="GO:0032465">
    <property type="term" value="P:regulation of cytokinesis"/>
    <property type="evidence" value="ECO:0007669"/>
    <property type="project" value="TreeGrafter"/>
</dbReference>
<dbReference type="InterPro" id="IPR028730">
    <property type="entry name" value="ZFYVE26"/>
</dbReference>
<keyword evidence="4" id="KW-0862">Zinc</keyword>
<dbReference type="Pfam" id="PF01363">
    <property type="entry name" value="FYVE"/>
    <property type="match status" value="1"/>
</dbReference>
<dbReference type="InterPro" id="IPR011011">
    <property type="entry name" value="Znf_FYVE_PHD"/>
</dbReference>
<dbReference type="InterPro" id="IPR006869">
    <property type="entry name" value="DUF547"/>
</dbReference>
<dbReference type="InterPro" id="IPR013083">
    <property type="entry name" value="Znf_RING/FYVE/PHD"/>
</dbReference>
<evidence type="ECO:0000259" key="7">
    <source>
        <dbReference type="PROSITE" id="PS50178"/>
    </source>
</evidence>
<dbReference type="InterPro" id="IPR000306">
    <property type="entry name" value="Znf_FYVE"/>
</dbReference>
<evidence type="ECO:0000256" key="4">
    <source>
        <dbReference type="ARBA" id="ARBA00022833"/>
    </source>
</evidence>
<dbReference type="GO" id="GO:0030496">
    <property type="term" value="C:midbody"/>
    <property type="evidence" value="ECO:0007669"/>
    <property type="project" value="TreeGrafter"/>
</dbReference>
<name>A0A9W3A1R9_BIOGL</name>
<feature type="domain" description="FYVE-type" evidence="7">
    <location>
        <begin position="2354"/>
        <end position="2411"/>
    </location>
</feature>
<dbReference type="PANTHER" id="PTHR46591">
    <property type="entry name" value="ZINC FINGER FYVE DOMAIN-CONTAINING PROTEIN 26"/>
    <property type="match status" value="1"/>
</dbReference>
<keyword evidence="8" id="KW-1185">Reference proteome</keyword>
<reference evidence="9" key="1">
    <citation type="submission" date="2025-08" db="UniProtKB">
        <authorList>
            <consortium name="RefSeq"/>
        </authorList>
    </citation>
    <scope>IDENTIFICATION</scope>
</reference>
<feature type="region of interest" description="Disordered" evidence="6">
    <location>
        <begin position="757"/>
        <end position="777"/>
    </location>
</feature>
<dbReference type="Pfam" id="PF25569">
    <property type="entry name" value="TPR_ZFYVE26"/>
    <property type="match status" value="1"/>
</dbReference>
<evidence type="ECO:0000313" key="9">
    <source>
        <dbReference type="RefSeq" id="XP_055881123.1"/>
    </source>
</evidence>
<evidence type="ECO:0000256" key="3">
    <source>
        <dbReference type="ARBA" id="ARBA00022771"/>
    </source>
</evidence>
<dbReference type="GO" id="GO:0008270">
    <property type="term" value="F:zinc ion binding"/>
    <property type="evidence" value="ECO:0007669"/>
    <property type="project" value="UniProtKB-KW"/>
</dbReference>
<dbReference type="GO" id="GO:0005765">
    <property type="term" value="C:lysosomal membrane"/>
    <property type="evidence" value="ECO:0007669"/>
    <property type="project" value="TreeGrafter"/>
</dbReference>
<evidence type="ECO:0000313" key="8">
    <source>
        <dbReference type="Proteomes" id="UP001165740"/>
    </source>
</evidence>
<dbReference type="OrthoDB" id="1936617at2759"/>
<dbReference type="GO" id="GO:0005813">
    <property type="term" value="C:centrosome"/>
    <property type="evidence" value="ECO:0007669"/>
    <property type="project" value="TreeGrafter"/>
</dbReference>
<feature type="region of interest" description="Disordered" evidence="6">
    <location>
        <begin position="1103"/>
        <end position="1142"/>
    </location>
</feature>
<dbReference type="GO" id="GO:0000281">
    <property type="term" value="P:mitotic cytokinesis"/>
    <property type="evidence" value="ECO:0007669"/>
    <property type="project" value="InterPro"/>
</dbReference>
<proteinExistence type="predicted"/>
<dbReference type="OMA" id="LQTCWPS"/>
<dbReference type="Pfam" id="PF04784">
    <property type="entry name" value="DUF547"/>
    <property type="match status" value="1"/>
</dbReference>
<evidence type="ECO:0000256" key="1">
    <source>
        <dbReference type="ARBA" id="ARBA00022553"/>
    </source>
</evidence>
<dbReference type="GO" id="GO:0032266">
    <property type="term" value="F:phosphatidylinositol-3-phosphate binding"/>
    <property type="evidence" value="ECO:0007669"/>
    <property type="project" value="InterPro"/>
</dbReference>
<dbReference type="PANTHER" id="PTHR46591:SF1">
    <property type="entry name" value="ZINC FINGER FYVE DOMAIN-CONTAINING PROTEIN 26"/>
    <property type="match status" value="1"/>
</dbReference>
<evidence type="ECO:0000256" key="5">
    <source>
        <dbReference type="PROSITE-ProRule" id="PRU00091"/>
    </source>
</evidence>
<keyword evidence="1" id="KW-0597">Phosphoprotein</keyword>
<organism evidence="8 9">
    <name type="scientific">Biomphalaria glabrata</name>
    <name type="common">Bloodfluke planorb</name>
    <name type="synonym">Freshwater snail</name>
    <dbReference type="NCBI Taxonomy" id="6526"/>
    <lineage>
        <taxon>Eukaryota</taxon>
        <taxon>Metazoa</taxon>
        <taxon>Spiralia</taxon>
        <taxon>Lophotrochozoa</taxon>
        <taxon>Mollusca</taxon>
        <taxon>Gastropoda</taxon>
        <taxon>Heterobranchia</taxon>
        <taxon>Euthyneura</taxon>
        <taxon>Panpulmonata</taxon>
        <taxon>Hygrophila</taxon>
        <taxon>Lymnaeoidea</taxon>
        <taxon>Planorbidae</taxon>
        <taxon>Biomphalaria</taxon>
    </lineage>
</organism>
<dbReference type="InterPro" id="IPR057946">
    <property type="entry name" value="TPR_ZFYVE26"/>
</dbReference>
<dbReference type="GeneID" id="106055371"/>
<keyword evidence="2" id="KW-0479">Metal-binding</keyword>
<feature type="compositionally biased region" description="Low complexity" evidence="6">
    <location>
        <begin position="1119"/>
        <end position="1138"/>
    </location>
</feature>
<protein>
    <submittedName>
        <fullName evidence="9">Zinc finger FYVE domain-containing protein 26-like</fullName>
    </submittedName>
</protein>
<dbReference type="SMART" id="SM00064">
    <property type="entry name" value="FYVE"/>
    <property type="match status" value="1"/>
</dbReference>
<gene>
    <name evidence="9" type="primary">LOC106055371</name>
</gene>
<dbReference type="Proteomes" id="UP001165740">
    <property type="component" value="Chromosome 3"/>
</dbReference>
<accession>A0A9W3A1R9</accession>
<dbReference type="InterPro" id="IPR017455">
    <property type="entry name" value="Znf_FYVE-rel"/>
</dbReference>